<dbReference type="Proteomes" id="UP001302812">
    <property type="component" value="Unassembled WGS sequence"/>
</dbReference>
<feature type="compositionally biased region" description="Basic and acidic residues" evidence="2">
    <location>
        <begin position="201"/>
        <end position="216"/>
    </location>
</feature>
<protein>
    <submittedName>
        <fullName evidence="3">Uncharacterized protein</fullName>
    </submittedName>
</protein>
<feature type="region of interest" description="Disordered" evidence="2">
    <location>
        <begin position="182"/>
        <end position="235"/>
    </location>
</feature>
<name>A0AAN6YWT4_9PEZI</name>
<keyword evidence="1" id="KW-0175">Coiled coil</keyword>
<evidence type="ECO:0000256" key="2">
    <source>
        <dbReference type="SAM" id="MobiDB-lite"/>
    </source>
</evidence>
<accession>A0AAN6YWT4</accession>
<feature type="coiled-coil region" evidence="1">
    <location>
        <begin position="275"/>
        <end position="307"/>
    </location>
</feature>
<comment type="caution">
    <text evidence="3">The sequence shown here is derived from an EMBL/GenBank/DDBJ whole genome shotgun (WGS) entry which is preliminary data.</text>
</comment>
<feature type="compositionally biased region" description="Low complexity" evidence="2">
    <location>
        <begin position="187"/>
        <end position="200"/>
    </location>
</feature>
<dbReference type="EMBL" id="MU853334">
    <property type="protein sequence ID" value="KAK4115809.1"/>
    <property type="molecule type" value="Genomic_DNA"/>
</dbReference>
<sequence length="467" mass="50655">MSAGARRAVGQVVSWGEVSPGRMLMMSVRLTGMVMEMEMAGIGSSLGLGPRWIRRVRVRVRVMVLREEDADVDAPSECEAGDVQTGAFADDAQPDDPSPDDRLELMERLCGLVERLSVSRLGGELEMELIDVLHAKVDEMEEVLWMAEDVSRAEAAAQAEAEAEAEAEMEVEADADADADANRNADADAASATAEVQAQAEKARSEPGSESEDKTAEGTPAIESGELSGTLPQLSLPRRTEQYVFDLGTTPSWLAAPMMMASQLSISPTRSPPELAAATNQALEAAKQAAQAQAEAAERVAVEAQKVSSKLEKVVKSLVARKEESDHLHSMLVERAEAAASRILDLEKEVTDLEDDILANESELRHLRLEIRAIETLCHEFVPIEADPVLFESIENWKADWVLVRDRMLERKKGRKDRRLRLHRAGSLLDANAVADDGGDGESTLTSLGGLSMSVSMFGIKSSPRKG</sequence>
<dbReference type="AlphaFoldDB" id="A0AAN6YWT4"/>
<evidence type="ECO:0000256" key="1">
    <source>
        <dbReference type="SAM" id="Coils"/>
    </source>
</evidence>
<proteinExistence type="predicted"/>
<evidence type="ECO:0000313" key="4">
    <source>
        <dbReference type="Proteomes" id="UP001302812"/>
    </source>
</evidence>
<dbReference type="GeneID" id="89933659"/>
<reference evidence="3" key="2">
    <citation type="submission" date="2023-05" db="EMBL/GenBank/DDBJ databases">
        <authorList>
            <consortium name="Lawrence Berkeley National Laboratory"/>
            <person name="Steindorff A."/>
            <person name="Hensen N."/>
            <person name="Bonometti L."/>
            <person name="Westerberg I."/>
            <person name="Brannstrom I.O."/>
            <person name="Guillou S."/>
            <person name="Cros-Aarteil S."/>
            <person name="Calhoun S."/>
            <person name="Haridas S."/>
            <person name="Kuo A."/>
            <person name="Mondo S."/>
            <person name="Pangilinan J."/>
            <person name="Riley R."/>
            <person name="Labutti K."/>
            <person name="Andreopoulos B."/>
            <person name="Lipzen A."/>
            <person name="Chen C."/>
            <person name="Yanf M."/>
            <person name="Daum C."/>
            <person name="Ng V."/>
            <person name="Clum A."/>
            <person name="Ohm R."/>
            <person name="Martin F."/>
            <person name="Silar P."/>
            <person name="Natvig D."/>
            <person name="Lalanne C."/>
            <person name="Gautier V."/>
            <person name="Ament-Velasquez S.L."/>
            <person name="Kruys A."/>
            <person name="Hutchinson M.I."/>
            <person name="Powell A.J."/>
            <person name="Barry K."/>
            <person name="Miller A.N."/>
            <person name="Grigoriev I.V."/>
            <person name="Debuchy R."/>
            <person name="Gladieux P."/>
            <person name="Thoren M.H."/>
            <person name="Johannesson H."/>
        </authorList>
    </citation>
    <scope>NUCLEOTIDE SEQUENCE</scope>
    <source>
        <strain evidence="3">CBS 508.74</strain>
    </source>
</reference>
<keyword evidence="4" id="KW-1185">Reference proteome</keyword>
<gene>
    <name evidence="3" type="ORF">N656DRAFT_402063</name>
</gene>
<evidence type="ECO:0000313" key="3">
    <source>
        <dbReference type="EMBL" id="KAK4115809.1"/>
    </source>
</evidence>
<dbReference type="RefSeq" id="XP_064673379.1">
    <property type="nucleotide sequence ID" value="XM_064809535.1"/>
</dbReference>
<feature type="coiled-coil region" evidence="1">
    <location>
        <begin position="336"/>
        <end position="370"/>
    </location>
</feature>
<organism evidence="3 4">
    <name type="scientific">Canariomyces notabilis</name>
    <dbReference type="NCBI Taxonomy" id="2074819"/>
    <lineage>
        <taxon>Eukaryota</taxon>
        <taxon>Fungi</taxon>
        <taxon>Dikarya</taxon>
        <taxon>Ascomycota</taxon>
        <taxon>Pezizomycotina</taxon>
        <taxon>Sordariomycetes</taxon>
        <taxon>Sordariomycetidae</taxon>
        <taxon>Sordariales</taxon>
        <taxon>Chaetomiaceae</taxon>
        <taxon>Canariomyces</taxon>
    </lineage>
</organism>
<reference evidence="3" key="1">
    <citation type="journal article" date="2023" name="Mol. Phylogenet. Evol.">
        <title>Genome-scale phylogeny and comparative genomics of the fungal order Sordariales.</title>
        <authorList>
            <person name="Hensen N."/>
            <person name="Bonometti L."/>
            <person name="Westerberg I."/>
            <person name="Brannstrom I.O."/>
            <person name="Guillou S."/>
            <person name="Cros-Aarteil S."/>
            <person name="Calhoun S."/>
            <person name="Haridas S."/>
            <person name="Kuo A."/>
            <person name="Mondo S."/>
            <person name="Pangilinan J."/>
            <person name="Riley R."/>
            <person name="LaButti K."/>
            <person name="Andreopoulos B."/>
            <person name="Lipzen A."/>
            <person name="Chen C."/>
            <person name="Yan M."/>
            <person name="Daum C."/>
            <person name="Ng V."/>
            <person name="Clum A."/>
            <person name="Steindorff A."/>
            <person name="Ohm R.A."/>
            <person name="Martin F."/>
            <person name="Silar P."/>
            <person name="Natvig D.O."/>
            <person name="Lalanne C."/>
            <person name="Gautier V."/>
            <person name="Ament-Velasquez S.L."/>
            <person name="Kruys A."/>
            <person name="Hutchinson M.I."/>
            <person name="Powell A.J."/>
            <person name="Barry K."/>
            <person name="Miller A.N."/>
            <person name="Grigoriev I.V."/>
            <person name="Debuchy R."/>
            <person name="Gladieux P."/>
            <person name="Hiltunen Thoren M."/>
            <person name="Johannesson H."/>
        </authorList>
    </citation>
    <scope>NUCLEOTIDE SEQUENCE</scope>
    <source>
        <strain evidence="3">CBS 508.74</strain>
    </source>
</reference>